<evidence type="ECO:0000259" key="5">
    <source>
        <dbReference type="PROSITE" id="PS50977"/>
    </source>
</evidence>
<dbReference type="SUPFAM" id="SSF46689">
    <property type="entry name" value="Homeodomain-like"/>
    <property type="match status" value="1"/>
</dbReference>
<dbReference type="Proteomes" id="UP000192411">
    <property type="component" value="Unassembled WGS sequence"/>
</dbReference>
<keyword evidence="3" id="KW-0804">Transcription</keyword>
<dbReference type="InterPro" id="IPR041347">
    <property type="entry name" value="MftR_C"/>
</dbReference>
<keyword evidence="2 4" id="KW-0238">DNA-binding</keyword>
<dbReference type="InterPro" id="IPR009057">
    <property type="entry name" value="Homeodomain-like_sf"/>
</dbReference>
<dbReference type="InterPro" id="IPR050109">
    <property type="entry name" value="HTH-type_TetR-like_transc_reg"/>
</dbReference>
<protein>
    <submittedName>
        <fullName evidence="6">TetR family transcriptional regulator</fullName>
    </submittedName>
</protein>
<dbReference type="GO" id="GO:0003700">
    <property type="term" value="F:DNA-binding transcription factor activity"/>
    <property type="evidence" value="ECO:0007669"/>
    <property type="project" value="TreeGrafter"/>
</dbReference>
<dbReference type="GO" id="GO:0000976">
    <property type="term" value="F:transcription cis-regulatory region binding"/>
    <property type="evidence" value="ECO:0007669"/>
    <property type="project" value="TreeGrafter"/>
</dbReference>
<evidence type="ECO:0000256" key="3">
    <source>
        <dbReference type="ARBA" id="ARBA00023163"/>
    </source>
</evidence>
<dbReference type="PROSITE" id="PS50977">
    <property type="entry name" value="HTH_TETR_2"/>
    <property type="match status" value="1"/>
</dbReference>
<evidence type="ECO:0000256" key="1">
    <source>
        <dbReference type="ARBA" id="ARBA00023015"/>
    </source>
</evidence>
<dbReference type="Gene3D" id="1.10.10.60">
    <property type="entry name" value="Homeodomain-like"/>
    <property type="match status" value="1"/>
</dbReference>
<feature type="domain" description="HTH tetR-type" evidence="5">
    <location>
        <begin position="16"/>
        <end position="76"/>
    </location>
</feature>
<feature type="DNA-binding region" description="H-T-H motif" evidence="4">
    <location>
        <begin position="39"/>
        <end position="58"/>
    </location>
</feature>
<dbReference type="InterPro" id="IPR001647">
    <property type="entry name" value="HTH_TetR"/>
</dbReference>
<evidence type="ECO:0000256" key="4">
    <source>
        <dbReference type="PROSITE-ProRule" id="PRU00335"/>
    </source>
</evidence>
<evidence type="ECO:0000313" key="7">
    <source>
        <dbReference type="Proteomes" id="UP000192411"/>
    </source>
</evidence>
<dbReference type="RefSeq" id="WP_083128130.1">
    <property type="nucleotide sequence ID" value="NZ_MVIM01000016.1"/>
</dbReference>
<dbReference type="OrthoDB" id="4143918at2"/>
<sequence length="200" mass="22383">MTVGGPALGLRDRKKIQTRDTIRREAMRLIKANGYASTTIEQIAFAADIAPSTFFRYFPTKESVLIANDLDQVTIDALAGLPSDMPRFKAFRRSLEITLVALTAAEWRFERARLRLVLSVPELKAAQLDEYRHTVERLAESEAHRTGRDPQDLEVRVFVGALSGGLMAALDGHLSELTNRMQRTLDLLEAAMHFDGIVET</sequence>
<proteinExistence type="predicted"/>
<reference evidence="6 7" key="1">
    <citation type="submission" date="2017-02" db="EMBL/GenBank/DDBJ databases">
        <title>The new phylogeny of genus Mycobacterium.</title>
        <authorList>
            <person name="Tortoli E."/>
            <person name="Trovato A."/>
            <person name="Cirillo D.M."/>
        </authorList>
    </citation>
    <scope>NUCLEOTIDE SEQUENCE [LARGE SCALE GENOMIC DNA]</scope>
    <source>
        <strain evidence="6 7">DSM 44338</strain>
    </source>
</reference>
<dbReference type="STRING" id="75922.BST47_23715"/>
<dbReference type="Pfam" id="PF17754">
    <property type="entry name" value="TetR_C_14"/>
    <property type="match status" value="1"/>
</dbReference>
<evidence type="ECO:0000313" key="6">
    <source>
        <dbReference type="EMBL" id="ORB62355.1"/>
    </source>
</evidence>
<accession>A0A1X0JIL0</accession>
<dbReference type="PANTHER" id="PTHR30055">
    <property type="entry name" value="HTH-TYPE TRANSCRIPTIONAL REGULATOR RUTR"/>
    <property type="match status" value="1"/>
</dbReference>
<dbReference type="Pfam" id="PF00440">
    <property type="entry name" value="TetR_N"/>
    <property type="match status" value="1"/>
</dbReference>
<organism evidence="6 7">
    <name type="scientific">Mycolicibacterium tusciae</name>
    <dbReference type="NCBI Taxonomy" id="75922"/>
    <lineage>
        <taxon>Bacteria</taxon>
        <taxon>Bacillati</taxon>
        <taxon>Actinomycetota</taxon>
        <taxon>Actinomycetes</taxon>
        <taxon>Mycobacteriales</taxon>
        <taxon>Mycobacteriaceae</taxon>
        <taxon>Mycolicibacterium</taxon>
    </lineage>
</organism>
<dbReference type="PANTHER" id="PTHR30055:SF234">
    <property type="entry name" value="HTH-TYPE TRANSCRIPTIONAL REGULATOR BETI"/>
    <property type="match status" value="1"/>
</dbReference>
<gene>
    <name evidence="6" type="ORF">BST47_23715</name>
</gene>
<dbReference type="EMBL" id="MVIM01000016">
    <property type="protein sequence ID" value="ORB62355.1"/>
    <property type="molecule type" value="Genomic_DNA"/>
</dbReference>
<evidence type="ECO:0000256" key="2">
    <source>
        <dbReference type="ARBA" id="ARBA00023125"/>
    </source>
</evidence>
<name>A0A1X0JIL0_9MYCO</name>
<dbReference type="Gene3D" id="1.10.357.10">
    <property type="entry name" value="Tetracycline Repressor, domain 2"/>
    <property type="match status" value="1"/>
</dbReference>
<keyword evidence="7" id="KW-1185">Reference proteome</keyword>
<keyword evidence="1" id="KW-0805">Transcription regulation</keyword>
<comment type="caution">
    <text evidence="6">The sequence shown here is derived from an EMBL/GenBank/DDBJ whole genome shotgun (WGS) entry which is preliminary data.</text>
</comment>
<dbReference type="AlphaFoldDB" id="A0A1X0JIL0"/>